<evidence type="ECO:0000256" key="1">
    <source>
        <dbReference type="ARBA" id="ARBA00004651"/>
    </source>
</evidence>
<protein>
    <submittedName>
        <fullName evidence="7">ATP synthase subunit I</fullName>
    </submittedName>
</protein>
<evidence type="ECO:0000313" key="7">
    <source>
        <dbReference type="EMBL" id="WQH16438.1"/>
    </source>
</evidence>
<feature type="transmembrane region" description="Helical" evidence="6">
    <location>
        <begin position="76"/>
        <end position="99"/>
    </location>
</feature>
<evidence type="ECO:0000256" key="4">
    <source>
        <dbReference type="ARBA" id="ARBA00022989"/>
    </source>
</evidence>
<feature type="transmembrane region" description="Helical" evidence="6">
    <location>
        <begin position="12"/>
        <end position="31"/>
    </location>
</feature>
<keyword evidence="3 6" id="KW-0812">Transmembrane</keyword>
<accession>A0ABZ0YW76</accession>
<evidence type="ECO:0000313" key="8">
    <source>
        <dbReference type="Proteomes" id="UP001327459"/>
    </source>
</evidence>
<evidence type="ECO:0000256" key="5">
    <source>
        <dbReference type="ARBA" id="ARBA00023136"/>
    </source>
</evidence>
<dbReference type="EMBL" id="CP140153">
    <property type="protein sequence ID" value="WQH16438.1"/>
    <property type="molecule type" value="Genomic_DNA"/>
</dbReference>
<name>A0ABZ0YW76_9GAMM</name>
<dbReference type="Pfam" id="PF03899">
    <property type="entry name" value="ATP-synt_I"/>
    <property type="match status" value="1"/>
</dbReference>
<sequence length="135" mass="14116">MSRMAEAITRRGRRVVTIQLIVLALAVGGALLHSPHAALSAAGGVAVAMLLAWMLRRAMARATELAVESPQQSMNTMYLGAAVRFVALLALMAVGLGLLKLDARFMVGAFVVAMIAGVLAARGQDSGRPTDQTTD</sequence>
<proteinExistence type="predicted"/>
<evidence type="ECO:0000256" key="6">
    <source>
        <dbReference type="SAM" id="Phobius"/>
    </source>
</evidence>
<keyword evidence="2" id="KW-1003">Cell membrane</keyword>
<reference evidence="7 8" key="1">
    <citation type="submission" date="2023-11" db="EMBL/GenBank/DDBJ databases">
        <title>MicrobeMod: A computational toolkit for identifying prokaryotic methylation and restriction-modification with nanopore sequencing.</title>
        <authorList>
            <person name="Crits-Christoph A."/>
            <person name="Kang S.C."/>
            <person name="Lee H."/>
            <person name="Ostrov N."/>
        </authorList>
    </citation>
    <scope>NUCLEOTIDE SEQUENCE [LARGE SCALE GENOMIC DNA]</scope>
    <source>
        <strain evidence="7 8">ATCC 49870</strain>
    </source>
</reference>
<comment type="subcellular location">
    <subcellularLocation>
        <location evidence="1">Cell membrane</location>
        <topology evidence="1">Multi-pass membrane protein</topology>
    </subcellularLocation>
</comment>
<dbReference type="Proteomes" id="UP001327459">
    <property type="component" value="Chromosome"/>
</dbReference>
<evidence type="ECO:0000256" key="3">
    <source>
        <dbReference type="ARBA" id="ARBA00022692"/>
    </source>
</evidence>
<feature type="transmembrane region" description="Helical" evidence="6">
    <location>
        <begin position="105"/>
        <end position="121"/>
    </location>
</feature>
<keyword evidence="5 6" id="KW-0472">Membrane</keyword>
<dbReference type="InterPro" id="IPR005598">
    <property type="entry name" value="ATP_synth_I"/>
</dbReference>
<organism evidence="7 8">
    <name type="scientific">Guyparkeria halophila</name>
    <dbReference type="NCBI Taxonomy" id="47960"/>
    <lineage>
        <taxon>Bacteria</taxon>
        <taxon>Pseudomonadati</taxon>
        <taxon>Pseudomonadota</taxon>
        <taxon>Gammaproteobacteria</taxon>
        <taxon>Chromatiales</taxon>
        <taxon>Thioalkalibacteraceae</taxon>
        <taxon>Guyparkeria</taxon>
    </lineage>
</organism>
<evidence type="ECO:0000256" key="2">
    <source>
        <dbReference type="ARBA" id="ARBA00022475"/>
    </source>
</evidence>
<keyword evidence="4 6" id="KW-1133">Transmembrane helix</keyword>
<keyword evidence="8" id="KW-1185">Reference proteome</keyword>
<gene>
    <name evidence="7" type="ORF">SR882_00650</name>
</gene>
<feature type="transmembrane region" description="Helical" evidence="6">
    <location>
        <begin position="37"/>
        <end position="55"/>
    </location>
</feature>
<dbReference type="RefSeq" id="WP_322521433.1">
    <property type="nucleotide sequence ID" value="NZ_CP140153.1"/>
</dbReference>